<feature type="transmembrane region" description="Helical" evidence="2">
    <location>
        <begin position="71"/>
        <end position="91"/>
    </location>
</feature>
<evidence type="ECO:0000313" key="3">
    <source>
        <dbReference type="EMBL" id="GES26410.1"/>
    </source>
</evidence>
<evidence type="ECO:0008006" key="5">
    <source>
        <dbReference type="Google" id="ProtNLM"/>
    </source>
</evidence>
<feature type="transmembrane region" description="Helical" evidence="2">
    <location>
        <begin position="111"/>
        <end position="131"/>
    </location>
</feature>
<comment type="caution">
    <text evidence="3">The sequence shown here is derived from an EMBL/GenBank/DDBJ whole genome shotgun (WGS) entry which is preliminary data.</text>
</comment>
<evidence type="ECO:0000313" key="4">
    <source>
        <dbReference type="Proteomes" id="UP000377595"/>
    </source>
</evidence>
<dbReference type="Proteomes" id="UP000377595">
    <property type="component" value="Unassembled WGS sequence"/>
</dbReference>
<accession>A0A5M3XZG4</accession>
<feature type="region of interest" description="Disordered" evidence="1">
    <location>
        <begin position="1"/>
        <end position="26"/>
    </location>
</feature>
<keyword evidence="2" id="KW-0812">Transmembrane</keyword>
<sequence length="135" mass="14024">MEQTLGAMGIESPNGGSVTDDPDNSGSGRHTINSFAVASLVSGLCSLIPFPGAVILAYSGADAITEIIRPVLFPVLFPGASLLGIVTGHVARHKLRWEYGQGARMALRGLVLSYLTLIGGVLCIAGVIWALSQFS</sequence>
<keyword evidence="2" id="KW-0472">Membrane</keyword>
<name>A0A5M3XZG4_9ACTN</name>
<keyword evidence="2" id="KW-1133">Transmembrane helix</keyword>
<dbReference type="RefSeq" id="WP_155351141.1">
    <property type="nucleotide sequence ID" value="NZ_BAAAHM010000042.1"/>
</dbReference>
<reference evidence="3 4" key="1">
    <citation type="submission" date="2019-10" db="EMBL/GenBank/DDBJ databases">
        <title>Whole genome shotgun sequence of Acrocarpospora pleiomorpha NBRC 16267.</title>
        <authorList>
            <person name="Ichikawa N."/>
            <person name="Kimura A."/>
            <person name="Kitahashi Y."/>
            <person name="Komaki H."/>
            <person name="Oguchi A."/>
        </authorList>
    </citation>
    <scope>NUCLEOTIDE SEQUENCE [LARGE SCALE GENOMIC DNA]</scope>
    <source>
        <strain evidence="3 4">NBRC 16267</strain>
    </source>
</reference>
<protein>
    <recommendedName>
        <fullName evidence="5">DUF4190 domain-containing protein</fullName>
    </recommendedName>
</protein>
<evidence type="ECO:0000256" key="2">
    <source>
        <dbReference type="SAM" id="Phobius"/>
    </source>
</evidence>
<keyword evidence="4" id="KW-1185">Reference proteome</keyword>
<gene>
    <name evidence="3" type="ORF">Aple_093090</name>
</gene>
<dbReference type="EMBL" id="BLAF01000086">
    <property type="protein sequence ID" value="GES26410.1"/>
    <property type="molecule type" value="Genomic_DNA"/>
</dbReference>
<proteinExistence type="predicted"/>
<organism evidence="3 4">
    <name type="scientific">Acrocarpospora pleiomorpha</name>
    <dbReference type="NCBI Taxonomy" id="90975"/>
    <lineage>
        <taxon>Bacteria</taxon>
        <taxon>Bacillati</taxon>
        <taxon>Actinomycetota</taxon>
        <taxon>Actinomycetes</taxon>
        <taxon>Streptosporangiales</taxon>
        <taxon>Streptosporangiaceae</taxon>
        <taxon>Acrocarpospora</taxon>
    </lineage>
</organism>
<feature type="transmembrane region" description="Helical" evidence="2">
    <location>
        <begin position="35"/>
        <end position="59"/>
    </location>
</feature>
<dbReference type="AlphaFoldDB" id="A0A5M3XZG4"/>
<evidence type="ECO:0000256" key="1">
    <source>
        <dbReference type="SAM" id="MobiDB-lite"/>
    </source>
</evidence>